<keyword evidence="3 4" id="KW-0175">Coiled coil</keyword>
<dbReference type="SUPFAM" id="SSF48371">
    <property type="entry name" value="ARM repeat"/>
    <property type="match status" value="1"/>
</dbReference>
<evidence type="ECO:0000259" key="6">
    <source>
        <dbReference type="Pfam" id="PF04869"/>
    </source>
</evidence>
<comment type="caution">
    <text evidence="7">The sequence shown here is derived from an EMBL/GenBank/DDBJ whole genome shotgun (WGS) entry which is preliminary data.</text>
</comment>
<organism evidence="7 8">
    <name type="scientific">Prymnesium parvum</name>
    <name type="common">Toxic golden alga</name>
    <dbReference type="NCBI Taxonomy" id="97485"/>
    <lineage>
        <taxon>Eukaryota</taxon>
        <taxon>Haptista</taxon>
        <taxon>Haptophyta</taxon>
        <taxon>Prymnesiophyceae</taxon>
        <taxon>Prymnesiales</taxon>
        <taxon>Prymnesiaceae</taxon>
        <taxon>Prymnesium</taxon>
    </lineage>
</organism>
<feature type="coiled-coil region" evidence="4">
    <location>
        <begin position="677"/>
        <end position="786"/>
    </location>
</feature>
<dbReference type="GO" id="GO:0000139">
    <property type="term" value="C:Golgi membrane"/>
    <property type="evidence" value="ECO:0007669"/>
    <property type="project" value="InterPro"/>
</dbReference>
<dbReference type="PANTHER" id="PTHR10013">
    <property type="entry name" value="GENERAL VESICULAR TRANSPORT FACTOR P115"/>
    <property type="match status" value="1"/>
</dbReference>
<evidence type="ECO:0000256" key="4">
    <source>
        <dbReference type="SAM" id="Coils"/>
    </source>
</evidence>
<evidence type="ECO:0000313" key="8">
    <source>
        <dbReference type="Proteomes" id="UP001515480"/>
    </source>
</evidence>
<feature type="domain" description="Vesicle tethering protein Uso1/P115-like head" evidence="6">
    <location>
        <begin position="364"/>
        <end position="543"/>
    </location>
</feature>
<feature type="compositionally biased region" description="Polar residues" evidence="5">
    <location>
        <begin position="963"/>
        <end position="974"/>
    </location>
</feature>
<dbReference type="EMBL" id="JBGBPQ010000024">
    <property type="protein sequence ID" value="KAL1500129.1"/>
    <property type="molecule type" value="Genomic_DNA"/>
</dbReference>
<dbReference type="GO" id="GO:0012507">
    <property type="term" value="C:ER to Golgi transport vesicle membrane"/>
    <property type="evidence" value="ECO:0007669"/>
    <property type="project" value="TreeGrafter"/>
</dbReference>
<dbReference type="InterPro" id="IPR024095">
    <property type="entry name" value="Vesicle_P115"/>
</dbReference>
<evidence type="ECO:0000256" key="5">
    <source>
        <dbReference type="SAM" id="MobiDB-lite"/>
    </source>
</evidence>
<evidence type="ECO:0000256" key="2">
    <source>
        <dbReference type="ARBA" id="ARBA00023034"/>
    </source>
</evidence>
<dbReference type="GO" id="GO:0006886">
    <property type="term" value="P:intracellular protein transport"/>
    <property type="evidence" value="ECO:0007669"/>
    <property type="project" value="InterPro"/>
</dbReference>
<gene>
    <name evidence="7" type="ORF">AB1Y20_012802</name>
</gene>
<reference evidence="7 8" key="1">
    <citation type="journal article" date="2024" name="Science">
        <title>Giant polyketide synthase enzymes in the biosynthesis of giant marine polyether toxins.</title>
        <authorList>
            <person name="Fallon T.R."/>
            <person name="Shende V.V."/>
            <person name="Wierzbicki I.H."/>
            <person name="Pendleton A.L."/>
            <person name="Watervoot N.F."/>
            <person name="Auber R.P."/>
            <person name="Gonzalez D.J."/>
            <person name="Wisecaver J.H."/>
            <person name="Moore B.S."/>
        </authorList>
    </citation>
    <scope>NUCLEOTIDE SEQUENCE [LARGE SCALE GENOMIC DNA]</scope>
    <source>
        <strain evidence="7 8">12B1</strain>
    </source>
</reference>
<dbReference type="GO" id="GO:0048280">
    <property type="term" value="P:vesicle fusion with Golgi apparatus"/>
    <property type="evidence" value="ECO:0007669"/>
    <property type="project" value="InterPro"/>
</dbReference>
<sequence length="974" mass="103602">MPLFGSLLGTAPKKSAGALLLERLGGAAPLEERREAIVQFKELSAAQPLRLIDKGGFSVLAALLRLGDTEISRETLETLANLMDPQVPRDDLAAAAVKAAHNASVFLSNTENLATATGVVDDADVYVKFHAITLLIRLLSVAQAEAQATVLSQPEVIRRVLLLLEEKREIVRNEALLLLARLAGANADLQNILAFQGANEQLLTIIEGEVEENGLGSVIAHDCLRLVRTIVAGNVPSCRVFTETACLPRLVPLLRLPPSHTKEEATCARLVCDLLAEMLSCVRHHPADRQSMQASLLRLDTLLLLLGHLTNPSTATEPQLRLSALCALADLLFLHAAACDAFLAATASRRHAEELVEEPAAPRLLYVSLRSASAAWRAASLRLFACLFSHAPHAQAAAAASLHAPPPPPLASHLPLATMAMSALLHPQEEGGAAWLGGGVVCALLDGNRQTRRLAAALPAAEGGTLLHACAKLLFASLREGRAALLLLALLRLLFVWVCDCREAAEGFCAPTANLPSLLDAIAAPREDVHIRGHLAALLGACLVTLPQAAPSTADAASPPADEPSPPPITRELLVQMVTRRVGLEAYTEAWEAMLRSDAYLKACEDRPWRASEADEQLKEQGVHGAIVYTAASAQQLRRCRDEAHAHILHAYSQPAVDGTPRSEAPPAAAGEIDPAIESFKEMIRAQDEQLQAVQREAAELREKLAAAHAQLEETEALRAELAEARAMLASREANGGADGDQAALEQLREQARADRSEVEALAATCRQLEGELLAKDAEINSLRNKGGGEEVQTTGNAMEQAAAEEVSIENERLAHQLAILGAQLDEANAARSRFASEAAAAAEAADDARIEAEEARAAARRAAEQLREAVAAREALEAQLAAQRQECSGSVAPGGGAQESGATDSLALERDLEVARGEISALREEQEELLLCLAEQDEAAQELQAQLHFAQSASWREPPSTPGATPMTNGSAT</sequence>
<evidence type="ECO:0000313" key="7">
    <source>
        <dbReference type="EMBL" id="KAL1500129.1"/>
    </source>
</evidence>
<accession>A0AB34IKV3</accession>
<evidence type="ECO:0000256" key="1">
    <source>
        <dbReference type="ARBA" id="ARBA00004555"/>
    </source>
</evidence>
<dbReference type="InterPro" id="IPR011989">
    <property type="entry name" value="ARM-like"/>
</dbReference>
<dbReference type="PANTHER" id="PTHR10013:SF0">
    <property type="entry name" value="GENERAL VESICULAR TRANSPORT FACTOR P115"/>
    <property type="match status" value="1"/>
</dbReference>
<feature type="region of interest" description="Disordered" evidence="5">
    <location>
        <begin position="949"/>
        <end position="974"/>
    </location>
</feature>
<keyword evidence="2" id="KW-0333">Golgi apparatus</keyword>
<dbReference type="GO" id="GO:0006888">
    <property type="term" value="P:endoplasmic reticulum to Golgi vesicle-mediated transport"/>
    <property type="evidence" value="ECO:0007669"/>
    <property type="project" value="TreeGrafter"/>
</dbReference>
<comment type="subcellular location">
    <subcellularLocation>
        <location evidence="1">Golgi apparatus</location>
    </subcellularLocation>
</comment>
<dbReference type="InterPro" id="IPR006953">
    <property type="entry name" value="Vesicle_Uso1_P115_head"/>
</dbReference>
<proteinExistence type="predicted"/>
<name>A0AB34IKV3_PRYPA</name>
<dbReference type="GO" id="GO:0005783">
    <property type="term" value="C:endoplasmic reticulum"/>
    <property type="evidence" value="ECO:0007669"/>
    <property type="project" value="TreeGrafter"/>
</dbReference>
<keyword evidence="8" id="KW-1185">Reference proteome</keyword>
<protein>
    <recommendedName>
        <fullName evidence="6">Vesicle tethering protein Uso1/P115-like head domain-containing protein</fullName>
    </recommendedName>
</protein>
<dbReference type="Pfam" id="PF04869">
    <property type="entry name" value="Uso1_p115_head"/>
    <property type="match status" value="1"/>
</dbReference>
<dbReference type="Proteomes" id="UP001515480">
    <property type="component" value="Unassembled WGS sequence"/>
</dbReference>
<dbReference type="GO" id="GO:0048211">
    <property type="term" value="P:Golgi vesicle docking"/>
    <property type="evidence" value="ECO:0007669"/>
    <property type="project" value="TreeGrafter"/>
</dbReference>
<dbReference type="GO" id="GO:0005795">
    <property type="term" value="C:Golgi stack"/>
    <property type="evidence" value="ECO:0007669"/>
    <property type="project" value="TreeGrafter"/>
</dbReference>
<dbReference type="InterPro" id="IPR016024">
    <property type="entry name" value="ARM-type_fold"/>
</dbReference>
<dbReference type="Gene3D" id="1.25.10.10">
    <property type="entry name" value="Leucine-rich Repeat Variant"/>
    <property type="match status" value="1"/>
</dbReference>
<evidence type="ECO:0000256" key="3">
    <source>
        <dbReference type="ARBA" id="ARBA00023054"/>
    </source>
</evidence>
<dbReference type="AlphaFoldDB" id="A0AB34IKV3"/>